<proteinExistence type="predicted"/>
<dbReference type="RefSeq" id="WP_183933133.1">
    <property type="nucleotide sequence ID" value="NZ_JACICF010000001.1"/>
</dbReference>
<organism evidence="1 2">
    <name type="scientific">Sphingomicrobium lutaoense</name>
    <dbReference type="NCBI Taxonomy" id="515949"/>
    <lineage>
        <taxon>Bacteria</taxon>
        <taxon>Pseudomonadati</taxon>
        <taxon>Pseudomonadota</taxon>
        <taxon>Alphaproteobacteria</taxon>
        <taxon>Sphingomonadales</taxon>
        <taxon>Sphingomonadaceae</taxon>
        <taxon>Sphingomicrobium</taxon>
    </lineage>
</organism>
<evidence type="ECO:0000313" key="2">
    <source>
        <dbReference type="Proteomes" id="UP000578569"/>
    </source>
</evidence>
<gene>
    <name evidence="1" type="ORF">FHS50_000840</name>
</gene>
<reference evidence="1 2" key="1">
    <citation type="submission" date="2020-08" db="EMBL/GenBank/DDBJ databases">
        <title>Genomic Encyclopedia of Type Strains, Phase IV (KMG-IV): sequencing the most valuable type-strain genomes for metagenomic binning, comparative biology and taxonomic classification.</title>
        <authorList>
            <person name="Goeker M."/>
        </authorList>
    </citation>
    <scope>NUCLEOTIDE SEQUENCE [LARGE SCALE GENOMIC DNA]</scope>
    <source>
        <strain evidence="1 2">DSM 24194</strain>
    </source>
</reference>
<comment type="caution">
    <text evidence="1">The sequence shown here is derived from an EMBL/GenBank/DDBJ whole genome shotgun (WGS) entry which is preliminary data.</text>
</comment>
<accession>A0A839Z181</accession>
<dbReference type="AlphaFoldDB" id="A0A839Z181"/>
<sequence length="72" mass="7665">MIMIATTLFFVAALFLVAMGLVMVVRDGAKISAALAGNSPIANGRDAPVQVTLRWVRPRASEIIAPEWRAAA</sequence>
<dbReference type="Proteomes" id="UP000578569">
    <property type="component" value="Unassembled WGS sequence"/>
</dbReference>
<protein>
    <submittedName>
        <fullName evidence="1">Uncharacterized protein</fullName>
    </submittedName>
</protein>
<evidence type="ECO:0000313" key="1">
    <source>
        <dbReference type="EMBL" id="MBB3763817.1"/>
    </source>
</evidence>
<name>A0A839Z181_9SPHN</name>
<dbReference type="EMBL" id="JACICF010000001">
    <property type="protein sequence ID" value="MBB3763817.1"/>
    <property type="molecule type" value="Genomic_DNA"/>
</dbReference>
<keyword evidence="2" id="KW-1185">Reference proteome</keyword>